<dbReference type="AlphaFoldDB" id="A0A1H9PCI6"/>
<evidence type="ECO:0000256" key="2">
    <source>
        <dbReference type="ARBA" id="ARBA00022679"/>
    </source>
</evidence>
<accession>A0A1H9PCI6</accession>
<dbReference type="GO" id="GO:0016117">
    <property type="term" value="P:carotenoid biosynthetic process"/>
    <property type="evidence" value="ECO:0007669"/>
    <property type="project" value="UniProtKB-KW"/>
</dbReference>
<comment type="caution">
    <text evidence="4">The sequence shown here is derived from an EMBL/GenBank/DDBJ whole genome shotgun (WGS) entry which is preliminary data.</text>
</comment>
<dbReference type="RefSeq" id="WP_093071609.1">
    <property type="nucleotide sequence ID" value="NZ_FOGV01000001.1"/>
</dbReference>
<evidence type="ECO:0000313" key="4">
    <source>
        <dbReference type="EMBL" id="SER45283.1"/>
    </source>
</evidence>
<sequence>MNINEAYAQCKEIIDHHSKTFSRAFQHLPQMKRKGVWAVYAFCRTADDIVDEGENAEKELAFFREQLTRFKKGERPANTALWIALEDTFTRFDFSFQPFFDMLDGQHMDLTKTRYHTIEEVFNYSYHVAGTVGLMLLPILAPGREKELYNSAVHLGYAMQITNILRDIGEDAGRGRIYIPEERMSKHGYSEEELQQGEVNQSFINLWEEMAQEAEQEYEKGLAYIENYPRNARIPVKAAALFYREILQAVRKENYNVFQQRVFVSVEEKQQLFHSLIET</sequence>
<dbReference type="SUPFAM" id="SSF48576">
    <property type="entry name" value="Terpenoid synthases"/>
    <property type="match status" value="1"/>
</dbReference>
<dbReference type="InterPro" id="IPR033904">
    <property type="entry name" value="Trans_IPPS_HH"/>
</dbReference>
<dbReference type="GO" id="GO:0051996">
    <property type="term" value="F:squalene synthase [NAD(P)H] activity"/>
    <property type="evidence" value="ECO:0007669"/>
    <property type="project" value="InterPro"/>
</dbReference>
<dbReference type="PROSITE" id="PS01044">
    <property type="entry name" value="SQUALEN_PHYTOEN_SYN_1"/>
    <property type="match status" value="1"/>
</dbReference>
<dbReference type="CDD" id="cd00683">
    <property type="entry name" value="Trans_IPPS_HH"/>
    <property type="match status" value="1"/>
</dbReference>
<dbReference type="InterPro" id="IPR002060">
    <property type="entry name" value="Squ/phyt_synthse"/>
</dbReference>
<dbReference type="InterPro" id="IPR019845">
    <property type="entry name" value="Squalene/phytoene_synthase_CS"/>
</dbReference>
<keyword evidence="5" id="KW-1185">Reference proteome</keyword>
<proteinExistence type="predicted"/>
<dbReference type="InterPro" id="IPR008949">
    <property type="entry name" value="Isoprenoid_synthase_dom_sf"/>
</dbReference>
<dbReference type="PROSITE" id="PS01045">
    <property type="entry name" value="SQUALEN_PHYTOEN_SYN_2"/>
    <property type="match status" value="1"/>
</dbReference>
<keyword evidence="3" id="KW-0125">Carotenoid biosynthesis</keyword>
<dbReference type="SFLD" id="SFLDS00005">
    <property type="entry name" value="Isoprenoid_Synthase_Type_I"/>
    <property type="match status" value="1"/>
</dbReference>
<evidence type="ECO:0000256" key="1">
    <source>
        <dbReference type="ARBA" id="ARBA00004829"/>
    </source>
</evidence>
<protein>
    <submittedName>
        <fullName evidence="4">Phytoene synthase</fullName>
    </submittedName>
</protein>
<dbReference type="GO" id="GO:0004311">
    <property type="term" value="F:geranylgeranyl diphosphate synthase activity"/>
    <property type="evidence" value="ECO:0007669"/>
    <property type="project" value="InterPro"/>
</dbReference>
<comment type="pathway">
    <text evidence="1">Carotenoid biosynthesis.</text>
</comment>
<dbReference type="Proteomes" id="UP000199318">
    <property type="component" value="Unassembled WGS sequence"/>
</dbReference>
<dbReference type="STRING" id="1464123.SAMN05444126_101143"/>
<dbReference type="OrthoDB" id="9787280at2"/>
<evidence type="ECO:0000313" key="5">
    <source>
        <dbReference type="Proteomes" id="UP000199318"/>
    </source>
</evidence>
<keyword evidence="2" id="KW-0808">Transferase</keyword>
<name>A0A1H9PCI6_9BACI</name>
<dbReference type="SFLD" id="SFLDG01212">
    <property type="entry name" value="Phytoene_synthase_like"/>
    <property type="match status" value="1"/>
</dbReference>
<reference evidence="5" key="1">
    <citation type="submission" date="2016-10" db="EMBL/GenBank/DDBJ databases">
        <authorList>
            <person name="de Groot N.N."/>
        </authorList>
    </citation>
    <scope>NUCLEOTIDE SEQUENCE [LARGE SCALE GENOMIC DNA]</scope>
    <source>
        <strain evidence="5">10nlg</strain>
    </source>
</reference>
<dbReference type="Pfam" id="PF00494">
    <property type="entry name" value="SQS_PSY"/>
    <property type="match status" value="1"/>
</dbReference>
<dbReference type="PANTHER" id="PTHR31480">
    <property type="entry name" value="BIFUNCTIONAL LYCOPENE CYCLASE/PHYTOENE SYNTHASE"/>
    <property type="match status" value="1"/>
</dbReference>
<dbReference type="Gene3D" id="1.10.600.10">
    <property type="entry name" value="Farnesyl Diphosphate Synthase"/>
    <property type="match status" value="1"/>
</dbReference>
<dbReference type="EMBL" id="FOGV01000001">
    <property type="protein sequence ID" value="SER45283.1"/>
    <property type="molecule type" value="Genomic_DNA"/>
</dbReference>
<dbReference type="InterPro" id="IPR044843">
    <property type="entry name" value="Trans_IPPS_bact-type"/>
</dbReference>
<organism evidence="4 5">
    <name type="scientific">Salisediminibacterium halotolerans</name>
    <dbReference type="NCBI Taxonomy" id="517425"/>
    <lineage>
        <taxon>Bacteria</taxon>
        <taxon>Bacillati</taxon>
        <taxon>Bacillota</taxon>
        <taxon>Bacilli</taxon>
        <taxon>Bacillales</taxon>
        <taxon>Bacillaceae</taxon>
        <taxon>Salisediminibacterium</taxon>
    </lineage>
</organism>
<dbReference type="SFLD" id="SFLDG01018">
    <property type="entry name" value="Squalene/Phytoene_Synthase_Lik"/>
    <property type="match status" value="1"/>
</dbReference>
<evidence type="ECO:0000256" key="3">
    <source>
        <dbReference type="ARBA" id="ARBA00022746"/>
    </source>
</evidence>
<gene>
    <name evidence="4" type="ORF">SAMN05444126_101143</name>
</gene>